<dbReference type="Pfam" id="PF01986">
    <property type="entry name" value="DUF123"/>
    <property type="match status" value="1"/>
</dbReference>
<keyword evidence="1" id="KW-0812">Transmembrane</keyword>
<keyword evidence="2" id="KW-0255">Endonuclease</keyword>
<dbReference type="AlphaFoldDB" id="A0A420W902"/>
<feature type="transmembrane region" description="Helical" evidence="1">
    <location>
        <begin position="29"/>
        <end position="53"/>
    </location>
</feature>
<dbReference type="CDD" id="cd10441">
    <property type="entry name" value="GIY-YIG_COG1833"/>
    <property type="match status" value="1"/>
</dbReference>
<dbReference type="PANTHER" id="PTHR37460">
    <property type="entry name" value="ENDONUCLEASE III"/>
    <property type="match status" value="1"/>
</dbReference>
<keyword evidence="1" id="KW-0472">Membrane</keyword>
<organism evidence="2 3">
    <name type="scientific">Thermovibrio guaymasensis</name>
    <dbReference type="NCBI Taxonomy" id="240167"/>
    <lineage>
        <taxon>Bacteria</taxon>
        <taxon>Pseudomonadati</taxon>
        <taxon>Aquificota</taxon>
        <taxon>Aquificia</taxon>
        <taxon>Desulfurobacteriales</taxon>
        <taxon>Desulfurobacteriaceae</taxon>
        <taxon>Thermovibrio</taxon>
    </lineage>
</organism>
<dbReference type="Proteomes" id="UP000280881">
    <property type="component" value="Unassembled WGS sequence"/>
</dbReference>
<gene>
    <name evidence="2" type="ORF">C7457_0668</name>
</gene>
<evidence type="ECO:0000256" key="1">
    <source>
        <dbReference type="SAM" id="Phobius"/>
    </source>
</evidence>
<dbReference type="PANTHER" id="PTHR37460:SF1">
    <property type="entry name" value="ENDONUCLEASE III"/>
    <property type="match status" value="1"/>
</dbReference>
<keyword evidence="2" id="KW-0378">Hydrolase</keyword>
<dbReference type="GO" id="GO:0004519">
    <property type="term" value="F:endonuclease activity"/>
    <property type="evidence" value="ECO:0007669"/>
    <property type="project" value="UniProtKB-KW"/>
</dbReference>
<dbReference type="EMBL" id="RBIE01000001">
    <property type="protein sequence ID" value="RKQ63787.1"/>
    <property type="molecule type" value="Genomic_DNA"/>
</dbReference>
<accession>A0A420W902</accession>
<protein>
    <submittedName>
        <fullName evidence="2">Uri superfamily endonuclease</fullName>
    </submittedName>
</protein>
<dbReference type="InterPro" id="IPR002837">
    <property type="entry name" value="DUF123"/>
</dbReference>
<keyword evidence="2" id="KW-0540">Nuclease</keyword>
<sequence>MPDKLKGTYVLEFLILQELNLRVRSGKEFFLFPGLYAYVGSAFGSGGIPSRLYRHLKREKKRHWHLDFITTSPYFSPLLAVVIPNLRVECEVAGFISKFGSPVPSFGSSDCPCTSHLFSVRSLEEVNSGLLKKFSSAKIFKTSQLERVWSLKSS</sequence>
<evidence type="ECO:0000313" key="2">
    <source>
        <dbReference type="EMBL" id="RKQ63787.1"/>
    </source>
</evidence>
<keyword evidence="3" id="KW-1185">Reference proteome</keyword>
<dbReference type="RefSeq" id="WP_170137340.1">
    <property type="nucleotide sequence ID" value="NZ_RBIE01000001.1"/>
</dbReference>
<keyword evidence="1" id="KW-1133">Transmembrane helix</keyword>
<proteinExistence type="predicted"/>
<comment type="caution">
    <text evidence="2">The sequence shown here is derived from an EMBL/GenBank/DDBJ whole genome shotgun (WGS) entry which is preliminary data.</text>
</comment>
<evidence type="ECO:0000313" key="3">
    <source>
        <dbReference type="Proteomes" id="UP000280881"/>
    </source>
</evidence>
<name>A0A420W902_9BACT</name>
<reference evidence="2 3" key="1">
    <citation type="submission" date="2018-10" db="EMBL/GenBank/DDBJ databases">
        <title>Genomic Encyclopedia of Type Strains, Phase IV (KMG-IV): sequencing the most valuable type-strain genomes for metagenomic binning, comparative biology and taxonomic classification.</title>
        <authorList>
            <person name="Goeker M."/>
        </authorList>
    </citation>
    <scope>NUCLEOTIDE SEQUENCE [LARGE SCALE GENOMIC DNA]</scope>
    <source>
        <strain evidence="2 3">DSM 15521</strain>
    </source>
</reference>